<dbReference type="GO" id="GO:0016791">
    <property type="term" value="F:phosphatase activity"/>
    <property type="evidence" value="ECO:0007669"/>
    <property type="project" value="TreeGrafter"/>
</dbReference>
<dbReference type="PANTHER" id="PTHR11567:SF195">
    <property type="entry name" value="ACID PHOSPHATASE, PUTATIVE (AFU_ORTHOLOGUE AFUA_3G14570)-RELATED"/>
    <property type="match status" value="1"/>
</dbReference>
<dbReference type="Proteomes" id="UP000799429">
    <property type="component" value="Unassembled WGS sequence"/>
</dbReference>
<proteinExistence type="inferred from homology"/>
<evidence type="ECO:0000313" key="2">
    <source>
        <dbReference type="EMBL" id="KAF2839134.1"/>
    </source>
</evidence>
<reference evidence="2" key="1">
    <citation type="journal article" date="2020" name="Stud. Mycol.">
        <title>101 Dothideomycetes genomes: a test case for predicting lifestyles and emergence of pathogens.</title>
        <authorList>
            <person name="Haridas S."/>
            <person name="Albert R."/>
            <person name="Binder M."/>
            <person name="Bloem J."/>
            <person name="Labutti K."/>
            <person name="Salamov A."/>
            <person name="Andreopoulos B."/>
            <person name="Baker S."/>
            <person name="Barry K."/>
            <person name="Bills G."/>
            <person name="Bluhm B."/>
            <person name="Cannon C."/>
            <person name="Castanera R."/>
            <person name="Culley D."/>
            <person name="Daum C."/>
            <person name="Ezra D."/>
            <person name="Gonzalez J."/>
            <person name="Henrissat B."/>
            <person name="Kuo A."/>
            <person name="Liang C."/>
            <person name="Lipzen A."/>
            <person name="Lutzoni F."/>
            <person name="Magnuson J."/>
            <person name="Mondo S."/>
            <person name="Nolan M."/>
            <person name="Ohm R."/>
            <person name="Pangilinan J."/>
            <person name="Park H.-J."/>
            <person name="Ramirez L."/>
            <person name="Alfaro M."/>
            <person name="Sun H."/>
            <person name="Tritt A."/>
            <person name="Yoshinaga Y."/>
            <person name="Zwiers L.-H."/>
            <person name="Turgeon B."/>
            <person name="Goodwin S."/>
            <person name="Spatafora J."/>
            <person name="Crous P."/>
            <person name="Grigoriev I."/>
        </authorList>
    </citation>
    <scope>NUCLEOTIDE SEQUENCE</scope>
    <source>
        <strain evidence="2">CBS 101060</strain>
    </source>
</reference>
<dbReference type="InterPro" id="IPR050645">
    <property type="entry name" value="Histidine_acid_phosphatase"/>
</dbReference>
<accession>A0A9P4SB08</accession>
<dbReference type="InterPro" id="IPR029033">
    <property type="entry name" value="His_PPase_superfam"/>
</dbReference>
<dbReference type="EMBL" id="MU006095">
    <property type="protein sequence ID" value="KAF2839134.1"/>
    <property type="molecule type" value="Genomic_DNA"/>
</dbReference>
<comment type="caution">
    <text evidence="2">The sequence shown here is derived from an EMBL/GenBank/DDBJ whole genome shotgun (WGS) entry which is preliminary data.</text>
</comment>
<protein>
    <submittedName>
        <fullName evidence="2">Histidine acid phosphatase-like protein</fullName>
    </submittedName>
</protein>
<dbReference type="AlphaFoldDB" id="A0A9P4SB08"/>
<gene>
    <name evidence="2" type="ORF">M501DRAFT_1024157</name>
</gene>
<dbReference type="InterPro" id="IPR000560">
    <property type="entry name" value="His_Pase_clade-2"/>
</dbReference>
<dbReference type="Pfam" id="PF00328">
    <property type="entry name" value="His_Phos_2"/>
    <property type="match status" value="1"/>
</dbReference>
<dbReference type="SUPFAM" id="SSF53254">
    <property type="entry name" value="Phosphoglycerate mutase-like"/>
    <property type="match status" value="1"/>
</dbReference>
<evidence type="ECO:0000313" key="3">
    <source>
        <dbReference type="Proteomes" id="UP000799429"/>
    </source>
</evidence>
<comment type="similarity">
    <text evidence="1">Belongs to the histidine acid phosphatase family.</text>
</comment>
<name>A0A9P4SB08_9PEZI</name>
<dbReference type="OrthoDB" id="10262962at2759"/>
<sequence>MEPRRGLKTLKQGKDSDLGWYPPNASWINNLSDIINGTGVHGFIFNSSELPNGIPYRTYNWCNMPHVRQSEYPVASSEYELEYVEVIHRHHKRTPYASNTFPNESFTWDCSDTHLFTYSEPLESLETTLRSSVPTYWDIFTSPSNPFTPAGFPGTCLFPQITNPGLEDSYNHGANLYSVYHDLLSFLPDTVNESDERVKFRVTNNPITSQVASMIIAGMYPSLASASTPITLMIQPPSVDSLEPSYSCPRAAELYANYAVGSQDPQWTAHLKASAPLFAALDTISGVSRSDVGWHRSWDHCFDNLSARQCHGMPLPCSSSSPKPQNTTRCITQTQADAVYRLGQYEYSFIHRDSKDSLRAAVASFGVWIAELAQNIRDQVSGNSGIIFRHNVAHDGSMARLLAVLQVETMVWPGMGSEVVFEVFKKGKGGKRYLRVLWGGRVLRSSVPELGSIDMLDLDVFLGYVDGLVGKGASKIPELCGVS</sequence>
<organism evidence="2 3">
    <name type="scientific">Patellaria atrata CBS 101060</name>
    <dbReference type="NCBI Taxonomy" id="1346257"/>
    <lineage>
        <taxon>Eukaryota</taxon>
        <taxon>Fungi</taxon>
        <taxon>Dikarya</taxon>
        <taxon>Ascomycota</taxon>
        <taxon>Pezizomycotina</taxon>
        <taxon>Dothideomycetes</taxon>
        <taxon>Dothideomycetes incertae sedis</taxon>
        <taxon>Patellariales</taxon>
        <taxon>Patellariaceae</taxon>
        <taxon>Patellaria</taxon>
    </lineage>
</organism>
<keyword evidence="3" id="KW-1185">Reference proteome</keyword>
<dbReference type="PANTHER" id="PTHR11567">
    <property type="entry name" value="ACID PHOSPHATASE-RELATED"/>
    <property type="match status" value="1"/>
</dbReference>
<dbReference type="Gene3D" id="3.40.50.1240">
    <property type="entry name" value="Phosphoglycerate mutase-like"/>
    <property type="match status" value="1"/>
</dbReference>
<evidence type="ECO:0000256" key="1">
    <source>
        <dbReference type="ARBA" id="ARBA00005375"/>
    </source>
</evidence>